<dbReference type="AlphaFoldDB" id="A0A0B7H8S6"/>
<dbReference type="CDD" id="cd18809">
    <property type="entry name" value="SF1_C_RecD"/>
    <property type="match status" value="1"/>
</dbReference>
<dbReference type="Gene3D" id="3.40.50.300">
    <property type="entry name" value="P-loop containing nucleotide triphosphate hydrolases"/>
    <property type="match status" value="2"/>
</dbReference>
<reference evidence="2 3" key="1">
    <citation type="submission" date="2015-01" db="EMBL/GenBank/DDBJ databases">
        <authorList>
            <person name="MANFREDI Pablo"/>
        </authorList>
    </citation>
    <scope>NUCLEOTIDE SEQUENCE [LARGE SCALE GENOMIC DNA]</scope>
    <source>
        <strain evidence="2 3">Ccy74</strain>
    </source>
</reference>
<dbReference type="EMBL" id="CDOG01000002">
    <property type="protein sequence ID" value="CEN34038.1"/>
    <property type="molecule type" value="Genomic_DNA"/>
</dbReference>
<dbReference type="CDD" id="cd17933">
    <property type="entry name" value="DEXSc_RecD-like"/>
    <property type="match status" value="1"/>
</dbReference>
<dbReference type="Pfam" id="PF13245">
    <property type="entry name" value="AAA_19"/>
    <property type="match status" value="1"/>
</dbReference>
<protein>
    <recommendedName>
        <fullName evidence="1">UvrD-like helicase C-terminal domain-containing protein</fullName>
    </recommendedName>
</protein>
<evidence type="ECO:0000313" key="3">
    <source>
        <dbReference type="Proteomes" id="UP000038083"/>
    </source>
</evidence>
<dbReference type="PANTHER" id="PTHR43788">
    <property type="entry name" value="DNA2/NAM7 HELICASE FAMILY MEMBER"/>
    <property type="match status" value="1"/>
</dbReference>
<dbReference type="RefSeq" id="WP_018279724.1">
    <property type="nucleotide sequence ID" value="NZ_CDOF01000025.1"/>
</dbReference>
<dbReference type="OrthoDB" id="9803432at2"/>
<organism evidence="2 3">
    <name type="scientific">Capnocytophaga cynodegmi</name>
    <dbReference type="NCBI Taxonomy" id="28189"/>
    <lineage>
        <taxon>Bacteria</taxon>
        <taxon>Pseudomonadati</taxon>
        <taxon>Bacteroidota</taxon>
        <taxon>Flavobacteriia</taxon>
        <taxon>Flavobacteriales</taxon>
        <taxon>Flavobacteriaceae</taxon>
        <taxon>Capnocytophaga</taxon>
    </lineage>
</organism>
<evidence type="ECO:0000259" key="1">
    <source>
        <dbReference type="Pfam" id="PF13538"/>
    </source>
</evidence>
<accession>A0A0B7H8S6</accession>
<sequence>MDKNTFLNNLLNTFPHNPTASQNIALQLITEFLLDKNSSEKLFLLKGFAGTGKTSIINCLIKNLPSIGHKAVLLAPTGRASKVMSNFAKQQAFTIHRHIYFPKTNGGEFSFTLKINKFKDTLFIVDEASMITDNNEHFFEQNSLLDNLITYVYSGQGCKLLLMGDSAQLPPVNSDYSPALDIRNLEIRYNKEVSHIELNEVVRQEKKSGILYNATKLREILFNFSIQKKFNFKTRNFRDIVQLAEGTEIQEAIESSYSNYGLEQTAIIVRSNKRAALYNRQIRKVILDNENDLSAGDLLMVVKNNYYWLKDSPKVSFIANGDTLEVLQIYAFRELYGFRFAEVQVQLIDYPDYPPFDTILLLDTLETESPSLTHQESNRLYEEVLLDYQDETSAYKKYLKVKENPFFNALQVKFSYAITCHKSQGGQWDVVFIEKPYLPNGIDDNYLRWLYTALTRAVKKVYLINFQTEDFE</sequence>
<gene>
    <name evidence="2" type="ORF">CCYN74_100023</name>
</gene>
<dbReference type="Pfam" id="PF13538">
    <property type="entry name" value="UvrD_C_2"/>
    <property type="match status" value="1"/>
</dbReference>
<dbReference type="InterPro" id="IPR027785">
    <property type="entry name" value="UvrD-like_helicase_C"/>
</dbReference>
<name>A0A0B7H8S6_9FLAO</name>
<proteinExistence type="predicted"/>
<evidence type="ECO:0000313" key="2">
    <source>
        <dbReference type="EMBL" id="CEN34038.1"/>
    </source>
</evidence>
<dbReference type="Proteomes" id="UP000038083">
    <property type="component" value="Unassembled WGS sequence"/>
</dbReference>
<dbReference type="InterPro" id="IPR050534">
    <property type="entry name" value="Coronavir_polyprotein_1ab"/>
</dbReference>
<dbReference type="InterPro" id="IPR027417">
    <property type="entry name" value="P-loop_NTPase"/>
</dbReference>
<feature type="domain" description="UvrD-like helicase C-terminal" evidence="1">
    <location>
        <begin position="415"/>
        <end position="464"/>
    </location>
</feature>
<dbReference type="SUPFAM" id="SSF52540">
    <property type="entry name" value="P-loop containing nucleoside triphosphate hydrolases"/>
    <property type="match status" value="1"/>
</dbReference>